<gene>
    <name evidence="2" type="ORF">BDV25DRAFT_128474</name>
</gene>
<feature type="compositionally biased region" description="Polar residues" evidence="1">
    <location>
        <begin position="25"/>
        <end position="41"/>
    </location>
</feature>
<dbReference type="PANTHER" id="PTHR28265:SF1">
    <property type="entry name" value="MAINTENANCE OF TELOMERE CAPPING PROTEIN 1"/>
    <property type="match status" value="1"/>
</dbReference>
<dbReference type="PANTHER" id="PTHR28265">
    <property type="entry name" value="MAINTENANCE OF TELOMERE CAPPING PROTEIN 1"/>
    <property type="match status" value="1"/>
</dbReference>
<name>A0A5N6U0J7_ASPAV</name>
<evidence type="ECO:0000313" key="2">
    <source>
        <dbReference type="EMBL" id="KAE8151879.1"/>
    </source>
</evidence>
<reference evidence="2 3" key="1">
    <citation type="submission" date="2019-04" db="EMBL/GenBank/DDBJ databases">
        <title>Friends and foes A comparative genomics study of 23 Aspergillus species from section Flavi.</title>
        <authorList>
            <consortium name="DOE Joint Genome Institute"/>
            <person name="Kjaerbolling I."/>
            <person name="Vesth T."/>
            <person name="Frisvad J.C."/>
            <person name="Nybo J.L."/>
            <person name="Theobald S."/>
            <person name="Kildgaard S."/>
            <person name="Isbrandt T."/>
            <person name="Kuo A."/>
            <person name="Sato A."/>
            <person name="Lyhne E.K."/>
            <person name="Kogle M.E."/>
            <person name="Wiebenga A."/>
            <person name="Kun R.S."/>
            <person name="Lubbers R.J."/>
            <person name="Makela M.R."/>
            <person name="Barry K."/>
            <person name="Chovatia M."/>
            <person name="Clum A."/>
            <person name="Daum C."/>
            <person name="Haridas S."/>
            <person name="He G."/>
            <person name="LaButti K."/>
            <person name="Lipzen A."/>
            <person name="Mondo S."/>
            <person name="Riley R."/>
            <person name="Salamov A."/>
            <person name="Simmons B.A."/>
            <person name="Magnuson J.K."/>
            <person name="Henrissat B."/>
            <person name="Mortensen U.H."/>
            <person name="Larsen T.O."/>
            <person name="Devries R.P."/>
            <person name="Grigoriev I.V."/>
            <person name="Machida M."/>
            <person name="Baker S.E."/>
            <person name="Andersen M.R."/>
        </authorList>
    </citation>
    <scope>NUCLEOTIDE SEQUENCE [LARGE SCALE GENOMIC DNA]</scope>
    <source>
        <strain evidence="2 3">IBT 18842</strain>
    </source>
</reference>
<dbReference type="EMBL" id="ML742063">
    <property type="protein sequence ID" value="KAE8151879.1"/>
    <property type="molecule type" value="Genomic_DNA"/>
</dbReference>
<sequence>MPPKSIKPTSDELLAQFDDLGVDSTADQSPSKPTANAPTAQSEDDILAELDNLASQRPASGPGTPRVSINETRPVAKSPKPAATTTPSTGRTSEEKVTPRKSTDSGRASRLSNKEADTQPTIVEKPVPKESSSSGGGWWGGIFATASATASAAMKQAEAAVKEIQQNEEAQKWAQQVKGNVGALRDLGGELRSMAIPTFTSLIHTLAPPISSHERLQIHVTHDISGYPSIDPLVYHVFSRVMSQVEGGDLLVLQRGQESAPKRGLDITGNQSTAGWRDGPWWRTVTPGNPRSISAIPGSVEASKLARASAESYATEYFAPKGGVEEAAKQASQILSESNPVRNSDIFLAIQAISQSSSTELFQAGPTTDKATPPGVVDVPEATEEEVTFALYLHDPIHGIAFHTISQPIPQKWVDWLDATSPAAEDAGADDAQVYRATVPEEIIDIVESGGVDPREWAAEWIEESLTLAIGVIAQRYVARRMGVGEAGAGKGKMRAEQTSVVESGAGEAARAL</sequence>
<evidence type="ECO:0000313" key="3">
    <source>
        <dbReference type="Proteomes" id="UP000325780"/>
    </source>
</evidence>
<feature type="region of interest" description="Disordered" evidence="1">
    <location>
        <begin position="18"/>
        <end position="138"/>
    </location>
</feature>
<protein>
    <submittedName>
        <fullName evidence="2">Maintenance of telomere capping protein 1</fullName>
    </submittedName>
</protein>
<accession>A0A5N6U0J7</accession>
<evidence type="ECO:0000256" key="1">
    <source>
        <dbReference type="SAM" id="MobiDB-lite"/>
    </source>
</evidence>
<dbReference type="Pfam" id="PF10310">
    <property type="entry name" value="DUF5427"/>
    <property type="match status" value="1"/>
</dbReference>
<keyword evidence="3" id="KW-1185">Reference proteome</keyword>
<proteinExistence type="predicted"/>
<dbReference type="AlphaFoldDB" id="A0A5N6U0J7"/>
<organism evidence="2 3">
    <name type="scientific">Aspergillus avenaceus</name>
    <dbReference type="NCBI Taxonomy" id="36643"/>
    <lineage>
        <taxon>Eukaryota</taxon>
        <taxon>Fungi</taxon>
        <taxon>Dikarya</taxon>
        <taxon>Ascomycota</taxon>
        <taxon>Pezizomycotina</taxon>
        <taxon>Eurotiomycetes</taxon>
        <taxon>Eurotiomycetidae</taxon>
        <taxon>Eurotiales</taxon>
        <taxon>Aspergillaceae</taxon>
        <taxon>Aspergillus</taxon>
        <taxon>Aspergillus subgen. Circumdati</taxon>
    </lineage>
</organism>
<dbReference type="Proteomes" id="UP000325780">
    <property type="component" value="Unassembled WGS sequence"/>
</dbReference>
<dbReference type="OrthoDB" id="5594977at2759"/>
<feature type="compositionally biased region" description="Low complexity" evidence="1">
    <location>
        <begin position="76"/>
        <end position="89"/>
    </location>
</feature>
<feature type="compositionally biased region" description="Basic and acidic residues" evidence="1">
    <location>
        <begin position="92"/>
        <end position="104"/>
    </location>
</feature>
<feature type="region of interest" description="Disordered" evidence="1">
    <location>
        <begin position="488"/>
        <end position="513"/>
    </location>
</feature>
<dbReference type="InterPro" id="IPR018814">
    <property type="entry name" value="DUF5427"/>
</dbReference>